<dbReference type="PANTHER" id="PTHR37316">
    <property type="entry name" value="TEICHOIC ACID GLYCEROL-PHOSPHATE PRIMASE"/>
    <property type="match status" value="1"/>
</dbReference>
<dbReference type="GO" id="GO:0019350">
    <property type="term" value="P:teichoic acid biosynthetic process"/>
    <property type="evidence" value="ECO:0007669"/>
    <property type="project" value="UniProtKB-KW"/>
</dbReference>
<dbReference type="Pfam" id="PF04464">
    <property type="entry name" value="Glyphos_transf"/>
    <property type="match status" value="1"/>
</dbReference>
<dbReference type="GO" id="GO:0047355">
    <property type="term" value="F:CDP-glycerol glycerophosphotransferase activity"/>
    <property type="evidence" value="ECO:0007669"/>
    <property type="project" value="InterPro"/>
</dbReference>
<evidence type="ECO:0000313" key="7">
    <source>
        <dbReference type="EMBL" id="PMR71868.1"/>
    </source>
</evidence>
<organism evidence="7 8">
    <name type="scientific">Halomonas heilongjiangensis</name>
    <dbReference type="NCBI Taxonomy" id="1387883"/>
    <lineage>
        <taxon>Bacteria</taxon>
        <taxon>Pseudomonadati</taxon>
        <taxon>Pseudomonadota</taxon>
        <taxon>Gammaproteobacteria</taxon>
        <taxon>Oceanospirillales</taxon>
        <taxon>Halomonadaceae</taxon>
        <taxon>Halomonas</taxon>
    </lineage>
</organism>
<proteinExistence type="inferred from homology"/>
<dbReference type="InterPro" id="IPR051612">
    <property type="entry name" value="Teichoic_Acid_Biosynth"/>
</dbReference>
<dbReference type="AlphaFoldDB" id="A0A2N7TUN3"/>
<dbReference type="Gene3D" id="3.40.50.11820">
    <property type="match status" value="1"/>
</dbReference>
<comment type="subcellular location">
    <subcellularLocation>
        <location evidence="1">Cell membrane</location>
        <topology evidence="1">Peripheral membrane protein</topology>
    </subcellularLocation>
</comment>
<comment type="similarity">
    <text evidence="2">Belongs to the CDP-glycerol glycerophosphotransferase family.</text>
</comment>
<dbReference type="GO" id="GO:0005886">
    <property type="term" value="C:plasma membrane"/>
    <property type="evidence" value="ECO:0007669"/>
    <property type="project" value="UniProtKB-SubCell"/>
</dbReference>
<dbReference type="Gene3D" id="3.40.50.12580">
    <property type="match status" value="1"/>
</dbReference>
<evidence type="ECO:0000256" key="5">
    <source>
        <dbReference type="ARBA" id="ARBA00022944"/>
    </source>
</evidence>
<comment type="caution">
    <text evidence="7">The sequence shown here is derived from an EMBL/GenBank/DDBJ whole genome shotgun (WGS) entry which is preliminary data.</text>
</comment>
<dbReference type="SUPFAM" id="SSF53756">
    <property type="entry name" value="UDP-Glycosyltransferase/glycogen phosphorylase"/>
    <property type="match status" value="1"/>
</dbReference>
<evidence type="ECO:0000256" key="6">
    <source>
        <dbReference type="ARBA" id="ARBA00023136"/>
    </source>
</evidence>
<evidence type="ECO:0000256" key="2">
    <source>
        <dbReference type="ARBA" id="ARBA00010488"/>
    </source>
</evidence>
<dbReference type="PANTHER" id="PTHR37316:SF3">
    <property type="entry name" value="TEICHOIC ACID GLYCEROL-PHOSPHATE TRANSFERASE"/>
    <property type="match status" value="1"/>
</dbReference>
<gene>
    <name evidence="7" type="ORF">C1H66_01095</name>
</gene>
<accession>A0A2N7TUN3</accession>
<keyword evidence="5" id="KW-0777">Teichoic acid biosynthesis</keyword>
<dbReference type="Proteomes" id="UP000235346">
    <property type="component" value="Unassembled WGS sequence"/>
</dbReference>
<name>A0A2N7TUN3_9GAMM</name>
<dbReference type="InterPro" id="IPR007554">
    <property type="entry name" value="Glycerophosphate_synth"/>
</dbReference>
<evidence type="ECO:0000256" key="4">
    <source>
        <dbReference type="ARBA" id="ARBA00022679"/>
    </source>
</evidence>
<keyword evidence="8" id="KW-1185">Reference proteome</keyword>
<evidence type="ECO:0000256" key="1">
    <source>
        <dbReference type="ARBA" id="ARBA00004202"/>
    </source>
</evidence>
<keyword evidence="3" id="KW-1003">Cell membrane</keyword>
<dbReference type="InterPro" id="IPR043149">
    <property type="entry name" value="TagF_N"/>
</dbReference>
<keyword evidence="4" id="KW-0808">Transferase</keyword>
<reference evidence="7 8" key="1">
    <citation type="submission" date="2018-01" db="EMBL/GenBank/DDBJ databases">
        <title>Halomonas endophytica sp. nov., isolated from storage liquid in the stems of Populus euphratica.</title>
        <authorList>
            <person name="Chen C."/>
        </authorList>
    </citation>
    <scope>NUCLEOTIDE SEQUENCE [LARGE SCALE GENOMIC DNA]</scope>
    <source>
        <strain evidence="7 8">DSM 26881</strain>
    </source>
</reference>
<evidence type="ECO:0000313" key="8">
    <source>
        <dbReference type="Proteomes" id="UP000235346"/>
    </source>
</evidence>
<dbReference type="EMBL" id="PNRE01000008">
    <property type="protein sequence ID" value="PMR71868.1"/>
    <property type="molecule type" value="Genomic_DNA"/>
</dbReference>
<dbReference type="InterPro" id="IPR043148">
    <property type="entry name" value="TagF_C"/>
</dbReference>
<keyword evidence="6" id="KW-0472">Membrane</keyword>
<dbReference type="RefSeq" id="WP_102626079.1">
    <property type="nucleotide sequence ID" value="NZ_PDOH01000050.1"/>
</dbReference>
<protein>
    <submittedName>
        <fullName evidence="7">Uncharacterized protein</fullName>
    </submittedName>
</protein>
<evidence type="ECO:0000256" key="3">
    <source>
        <dbReference type="ARBA" id="ARBA00022475"/>
    </source>
</evidence>
<sequence>MKPLSSLTKSLTTMALSPLVLMSYLVAKNQSIWVFGAWHGHQYADNPRYLFETIASEGSGIQPIWISKSRSVVKAINDDGFRAYYWISPKGIFYSLRASVAVVSHSADDVNPYASYRAKVFKITHGTPMKRMGVDSNASRRSGVSSFFYRNIRERTPQRRSPLIAFVSSELSKQRFESAYAGGKTVVINSGYPRWKGILENRNVLWQVIGKEANLRRGDDYDKIIMYAPTRRASSKFRLRIGSDFAAFVSNANLNGYFVILRPHPSLIVDLESDAAHQLKGMGFLELTCKQLEDINSALHDVDILITDYSSIIYDFCILGRPVFLYAPDLEEYIAEDTGLYAPYGESEPALKIDCLDDVLDEQWIVNATSKAAYFQSLHERGSAMEACSRIVRDIKENI</sequence>
<dbReference type="OrthoDB" id="9802649at2"/>